<gene>
    <name evidence="2" type="ordered locus">Acid_5650</name>
</gene>
<feature type="transmembrane region" description="Helical" evidence="1">
    <location>
        <begin position="458"/>
        <end position="485"/>
    </location>
</feature>
<feature type="transmembrane region" description="Helical" evidence="1">
    <location>
        <begin position="249"/>
        <end position="271"/>
    </location>
</feature>
<feature type="transmembrane region" description="Helical" evidence="1">
    <location>
        <begin position="367"/>
        <end position="387"/>
    </location>
</feature>
<dbReference type="HOGENOM" id="CLU_471482_0_0_0"/>
<protein>
    <recommendedName>
        <fullName evidence="3">DUF2339 domain-containing protein</fullName>
    </recommendedName>
</protein>
<dbReference type="eggNOG" id="ENOG5032RHS">
    <property type="taxonomic scope" value="Bacteria"/>
</dbReference>
<feature type="transmembrane region" description="Helical" evidence="1">
    <location>
        <begin position="394"/>
        <end position="414"/>
    </location>
</feature>
<organism evidence="2">
    <name type="scientific">Solibacter usitatus (strain Ellin6076)</name>
    <dbReference type="NCBI Taxonomy" id="234267"/>
    <lineage>
        <taxon>Bacteria</taxon>
        <taxon>Pseudomonadati</taxon>
        <taxon>Acidobacteriota</taxon>
        <taxon>Terriglobia</taxon>
        <taxon>Bryobacterales</taxon>
        <taxon>Solibacteraceae</taxon>
        <taxon>Candidatus Solibacter</taxon>
    </lineage>
</organism>
<feature type="transmembrane region" description="Helical" evidence="1">
    <location>
        <begin position="167"/>
        <end position="188"/>
    </location>
</feature>
<dbReference type="EMBL" id="CP000473">
    <property type="protein sequence ID" value="ABJ86597.1"/>
    <property type="molecule type" value="Genomic_DNA"/>
</dbReference>
<evidence type="ECO:0008006" key="3">
    <source>
        <dbReference type="Google" id="ProtNLM"/>
    </source>
</evidence>
<evidence type="ECO:0000256" key="1">
    <source>
        <dbReference type="SAM" id="Phobius"/>
    </source>
</evidence>
<evidence type="ECO:0000313" key="2">
    <source>
        <dbReference type="EMBL" id="ABJ86597.1"/>
    </source>
</evidence>
<feature type="transmembrane region" description="Helical" evidence="1">
    <location>
        <begin position="523"/>
        <end position="541"/>
    </location>
</feature>
<keyword evidence="1" id="KW-0812">Transmembrane</keyword>
<feature type="transmembrane region" description="Helical" evidence="1">
    <location>
        <begin position="426"/>
        <end position="446"/>
    </location>
</feature>
<feature type="transmembrane region" description="Helical" evidence="1">
    <location>
        <begin position="141"/>
        <end position="160"/>
    </location>
</feature>
<dbReference type="STRING" id="234267.Acid_5650"/>
<feature type="transmembrane region" description="Helical" evidence="1">
    <location>
        <begin position="491"/>
        <end position="511"/>
    </location>
</feature>
<feature type="transmembrane region" description="Helical" evidence="1">
    <location>
        <begin position="342"/>
        <end position="361"/>
    </location>
</feature>
<feature type="transmembrane region" description="Helical" evidence="1">
    <location>
        <begin position="85"/>
        <end position="104"/>
    </location>
</feature>
<feature type="transmembrane region" description="Helical" evidence="1">
    <location>
        <begin position="547"/>
        <end position="565"/>
    </location>
</feature>
<dbReference type="KEGG" id="sus:Acid_5650"/>
<dbReference type="AlphaFoldDB" id="Q01US3"/>
<reference evidence="2" key="1">
    <citation type="submission" date="2006-10" db="EMBL/GenBank/DDBJ databases">
        <title>Complete sequence of Solibacter usitatus Ellin6076.</title>
        <authorList>
            <consortium name="US DOE Joint Genome Institute"/>
            <person name="Copeland A."/>
            <person name="Lucas S."/>
            <person name="Lapidus A."/>
            <person name="Barry K."/>
            <person name="Detter J.C."/>
            <person name="Glavina del Rio T."/>
            <person name="Hammon N."/>
            <person name="Israni S."/>
            <person name="Dalin E."/>
            <person name="Tice H."/>
            <person name="Pitluck S."/>
            <person name="Thompson L.S."/>
            <person name="Brettin T."/>
            <person name="Bruce D."/>
            <person name="Han C."/>
            <person name="Tapia R."/>
            <person name="Gilna P."/>
            <person name="Schmutz J."/>
            <person name="Larimer F."/>
            <person name="Land M."/>
            <person name="Hauser L."/>
            <person name="Kyrpides N."/>
            <person name="Mikhailova N."/>
            <person name="Janssen P.H."/>
            <person name="Kuske C.R."/>
            <person name="Richardson P."/>
        </authorList>
    </citation>
    <scope>NUCLEOTIDE SEQUENCE</scope>
    <source>
        <strain evidence="2">Ellin6076</strain>
    </source>
</reference>
<accession>Q01US3</accession>
<dbReference type="OrthoDB" id="128496at2"/>
<keyword evidence="1" id="KW-1133">Transmembrane helix</keyword>
<sequence>MSQPLSQPEWDALAHDVQDLRTRVARIELALGLAPSPEAPALSAASPVEPHPLETSTSLLPILGRTLLGLAGAYLLRALTESGTFSPRLGVAIGVCYAMAWLVWAARTPSARRLETALFGLTSVLVVSPLLYEAVASFHAISTWTAAGLLLAFTVFGFAVSWRKDVLIVATFATLAGLGTSAALLFATHDVLPFTYLFLAIAAAVEISACLDHWLSERWLTAAAADLAVLLATWLVTNERGLPDSYAPISHSALLGAQVALLAIYLSSIIVRTLLRGFTFTGFETTQCALAFVISVGGGLQLTTHNPRVAPAFAILAIACGAACYLVSFLMLDRDDTHTRNFYTYSTFALLLTVAGSRILLSGEAAAIAWGLLALAAIWAGGVFLRLSLKFHGCVFLVLALAGSSALAQALGLLLGNRTWPGGAQWAIWSGAITAALCYVLGTRKVASVIPSWSSRAWRILVGGTATLLVAGIAAGLLTSAYHLVFGEGASHAYCATLRTFVLAAVALLLAWSGARWNDRPEFGRLVYPVMALGAYRMIGVDLRQDRTAALFLSLLFYGAALMLLPRFTRSRL</sequence>
<feature type="transmembrane region" description="Helical" evidence="1">
    <location>
        <begin position="194"/>
        <end position="212"/>
    </location>
</feature>
<feature type="transmembrane region" description="Helical" evidence="1">
    <location>
        <begin position="283"/>
        <end position="303"/>
    </location>
</feature>
<keyword evidence="1" id="KW-0472">Membrane</keyword>
<feature type="transmembrane region" description="Helical" evidence="1">
    <location>
        <begin position="219"/>
        <end position="237"/>
    </location>
</feature>
<feature type="transmembrane region" description="Helical" evidence="1">
    <location>
        <begin position="116"/>
        <end position="135"/>
    </location>
</feature>
<name>Q01US3_SOLUE</name>
<dbReference type="InParanoid" id="Q01US3"/>
<feature type="transmembrane region" description="Helical" evidence="1">
    <location>
        <begin position="309"/>
        <end position="330"/>
    </location>
</feature>
<proteinExistence type="predicted"/>